<evidence type="ECO:0000313" key="2">
    <source>
        <dbReference type="EMBL" id="KAK8960440.1"/>
    </source>
</evidence>
<evidence type="ECO:0008006" key="4">
    <source>
        <dbReference type="Google" id="ProtNLM"/>
    </source>
</evidence>
<dbReference type="Proteomes" id="UP001412067">
    <property type="component" value="Unassembled WGS sequence"/>
</dbReference>
<feature type="compositionally biased region" description="Basic and acidic residues" evidence="1">
    <location>
        <begin position="149"/>
        <end position="161"/>
    </location>
</feature>
<evidence type="ECO:0000313" key="3">
    <source>
        <dbReference type="Proteomes" id="UP001412067"/>
    </source>
</evidence>
<evidence type="ECO:0000256" key="1">
    <source>
        <dbReference type="SAM" id="MobiDB-lite"/>
    </source>
</evidence>
<comment type="caution">
    <text evidence="2">The sequence shown here is derived from an EMBL/GenBank/DDBJ whole genome shotgun (WGS) entry which is preliminary data.</text>
</comment>
<organism evidence="2 3">
    <name type="scientific">Platanthera guangdongensis</name>
    <dbReference type="NCBI Taxonomy" id="2320717"/>
    <lineage>
        <taxon>Eukaryota</taxon>
        <taxon>Viridiplantae</taxon>
        <taxon>Streptophyta</taxon>
        <taxon>Embryophyta</taxon>
        <taxon>Tracheophyta</taxon>
        <taxon>Spermatophyta</taxon>
        <taxon>Magnoliopsida</taxon>
        <taxon>Liliopsida</taxon>
        <taxon>Asparagales</taxon>
        <taxon>Orchidaceae</taxon>
        <taxon>Orchidoideae</taxon>
        <taxon>Orchideae</taxon>
        <taxon>Orchidinae</taxon>
        <taxon>Platanthera</taxon>
    </lineage>
</organism>
<dbReference type="EMBL" id="JBBWWR010000010">
    <property type="protein sequence ID" value="KAK8960440.1"/>
    <property type="molecule type" value="Genomic_DNA"/>
</dbReference>
<gene>
    <name evidence="2" type="ORF">KSP40_PGU008012</name>
</gene>
<accession>A0ABR2M9Z6</accession>
<sequence>MALLLGDDGRGYELARRLESFGTWRVWLGDAAYAAFAHSLSSPAAWDAFLTPTPSGSRAQLQLQIRARALLFDKASAALSLSPSPAVSAPPFPNLNPSFLQLHEDEIYFSLEDEQLDGFQPQTPRPAYSPHRASQHSFERASSVGSRYNDPEHVNTSKYEDLPNNCYNQYVERNKIKHQMLPHGDKESHKRTSEGMSVYYKFCDLHSRKRKIFKDHSLSNLETGSSIHSKGISEGNNSSEEDILFFPEIMFPANCVPESALPLAITEKKQKIEVFGVLDNLPTLISPSAAMMERFGIRPEYVMMGNKYRGKDESGGDKRPLSQEQASQMAHKALSRLLTSIGFEGGTEVSMKVFSEFFVKHISKLGCNLKLLTDSYKKQVSSLEILKMFLQTTGHGNLGALAEIAKNSNKGGFTQHTQQITRQLQPPHQNHLLQAQQARFHTTTCTGGDVRTLETKEDLYHVLVFLSDEDLQRDPDEPFNAGTFVQKADFLEFTNNIMEMLSGLAPRGECLTPAVQVPPSQSTGENAPGGRQGKEVASEGFKQELFQRQMHPQMNVIHPQNIAFQQQQQQQQWDKLRHRQASTPRGSMIVVDKDSPMAEIKVESQHFKQLQSIQIPQLQAQLAQNVFNMRSVPVKVEAFHELMGGVSAVKHEPDQSKLTSPKQ</sequence>
<name>A0ABR2M9Z6_9ASPA</name>
<proteinExistence type="predicted"/>
<dbReference type="PANTHER" id="PTHR37604">
    <property type="entry name" value="TRANSCRIPTION INITIATION FACTOR TFIID SUBUNIT"/>
    <property type="match status" value="1"/>
</dbReference>
<dbReference type="PANTHER" id="PTHR37604:SF1">
    <property type="entry name" value="TRANSCRIPTION INITIATION FACTOR TFIID SUBUNIT"/>
    <property type="match status" value="1"/>
</dbReference>
<protein>
    <recommendedName>
        <fullName evidence="4">Bromodomain associated domain-containing protein</fullName>
    </recommendedName>
</protein>
<keyword evidence="3" id="KW-1185">Reference proteome</keyword>
<reference evidence="2 3" key="1">
    <citation type="journal article" date="2022" name="Nat. Plants">
        <title>Genomes of leafy and leafless Platanthera orchids illuminate the evolution of mycoheterotrophy.</title>
        <authorList>
            <person name="Li M.H."/>
            <person name="Liu K.W."/>
            <person name="Li Z."/>
            <person name="Lu H.C."/>
            <person name="Ye Q.L."/>
            <person name="Zhang D."/>
            <person name="Wang J.Y."/>
            <person name="Li Y.F."/>
            <person name="Zhong Z.M."/>
            <person name="Liu X."/>
            <person name="Yu X."/>
            <person name="Liu D.K."/>
            <person name="Tu X.D."/>
            <person name="Liu B."/>
            <person name="Hao Y."/>
            <person name="Liao X.Y."/>
            <person name="Jiang Y.T."/>
            <person name="Sun W.H."/>
            <person name="Chen J."/>
            <person name="Chen Y.Q."/>
            <person name="Ai Y."/>
            <person name="Zhai J.W."/>
            <person name="Wu S.S."/>
            <person name="Zhou Z."/>
            <person name="Hsiao Y.Y."/>
            <person name="Wu W.L."/>
            <person name="Chen Y.Y."/>
            <person name="Lin Y.F."/>
            <person name="Hsu J.L."/>
            <person name="Li C.Y."/>
            <person name="Wang Z.W."/>
            <person name="Zhao X."/>
            <person name="Zhong W.Y."/>
            <person name="Ma X.K."/>
            <person name="Ma L."/>
            <person name="Huang J."/>
            <person name="Chen G.Z."/>
            <person name="Huang M.Z."/>
            <person name="Huang L."/>
            <person name="Peng D.H."/>
            <person name="Luo Y.B."/>
            <person name="Zou S.Q."/>
            <person name="Chen S.P."/>
            <person name="Lan S."/>
            <person name="Tsai W.C."/>
            <person name="Van de Peer Y."/>
            <person name="Liu Z.J."/>
        </authorList>
    </citation>
    <scope>NUCLEOTIDE SEQUENCE [LARGE SCALE GENOMIC DNA]</scope>
    <source>
        <strain evidence="2">Lor288</strain>
    </source>
</reference>
<feature type="region of interest" description="Disordered" evidence="1">
    <location>
        <begin position="518"/>
        <end position="537"/>
    </location>
</feature>
<feature type="region of interest" description="Disordered" evidence="1">
    <location>
        <begin position="119"/>
        <end position="161"/>
    </location>
</feature>